<protein>
    <submittedName>
        <fullName evidence="1">Uncharacterized protein</fullName>
    </submittedName>
</protein>
<proteinExistence type="predicted"/>
<name>A0ABV9VV15_9ACTN</name>
<dbReference type="RefSeq" id="WP_380116791.1">
    <property type="nucleotide sequence ID" value="NZ_JBHSIU010000019.1"/>
</dbReference>
<accession>A0ABV9VV15</accession>
<evidence type="ECO:0000313" key="2">
    <source>
        <dbReference type="Proteomes" id="UP001595912"/>
    </source>
</evidence>
<evidence type="ECO:0000313" key="1">
    <source>
        <dbReference type="EMBL" id="MFC5000252.1"/>
    </source>
</evidence>
<comment type="caution">
    <text evidence="1">The sequence shown here is derived from an EMBL/GenBank/DDBJ whole genome shotgun (WGS) entry which is preliminary data.</text>
</comment>
<dbReference type="Proteomes" id="UP001595912">
    <property type="component" value="Unassembled WGS sequence"/>
</dbReference>
<reference evidence="2" key="1">
    <citation type="journal article" date="2019" name="Int. J. Syst. Evol. Microbiol.">
        <title>The Global Catalogue of Microorganisms (GCM) 10K type strain sequencing project: providing services to taxonomists for standard genome sequencing and annotation.</title>
        <authorList>
            <consortium name="The Broad Institute Genomics Platform"/>
            <consortium name="The Broad Institute Genome Sequencing Center for Infectious Disease"/>
            <person name="Wu L."/>
            <person name="Ma J."/>
        </authorList>
    </citation>
    <scope>NUCLEOTIDE SEQUENCE [LARGE SCALE GENOMIC DNA]</scope>
    <source>
        <strain evidence="2">CGMCC 4.7152</strain>
    </source>
</reference>
<sequence length="130" mass="14370">MIERPSQRWQRVVAEEAAAVAAGALPPEEAHAAQFWPPVFTVAVEAALVAYELEVERLPARTDELIWAAVRRVVIALNDTGGDEFIETGEREELAGFIDSVLTAAGVDVEALTARQGRDRAELTDEWRDW</sequence>
<organism evidence="1 2">
    <name type="scientific">Dactylosporangium cerinum</name>
    <dbReference type="NCBI Taxonomy" id="1434730"/>
    <lineage>
        <taxon>Bacteria</taxon>
        <taxon>Bacillati</taxon>
        <taxon>Actinomycetota</taxon>
        <taxon>Actinomycetes</taxon>
        <taxon>Micromonosporales</taxon>
        <taxon>Micromonosporaceae</taxon>
        <taxon>Dactylosporangium</taxon>
    </lineage>
</organism>
<gene>
    <name evidence="1" type="ORF">ACFPIJ_20725</name>
</gene>
<keyword evidence="2" id="KW-1185">Reference proteome</keyword>
<dbReference type="EMBL" id="JBHSIU010000019">
    <property type="protein sequence ID" value="MFC5000252.1"/>
    <property type="molecule type" value="Genomic_DNA"/>
</dbReference>